<keyword evidence="3" id="KW-1185">Reference proteome</keyword>
<evidence type="ECO:0000313" key="3">
    <source>
        <dbReference type="Proteomes" id="UP001174997"/>
    </source>
</evidence>
<evidence type="ECO:0000256" key="1">
    <source>
        <dbReference type="SAM" id="MobiDB-lite"/>
    </source>
</evidence>
<sequence>MEEGEGEGEGESPGCASLRICRHHRSLPAQMGGLVPIFAGGEVQPRMRRGFAAQMAWEWPRPSSFGPHDLAKPVHVSVGRGIHDGRRSGAWRWKAWHREALRKKKGEKTNGGTGNGWSERKQTAQENRQQAQANDQQITETEQAQENQTSKKEKSGRGRRQRKSGCEREKKKNASVDEWLDGWMDETRECLLCCIKSVQCVFIKKWSERYVPF</sequence>
<evidence type="ECO:0000313" key="2">
    <source>
        <dbReference type="EMBL" id="KAK0670670.1"/>
    </source>
</evidence>
<feature type="non-terminal residue" evidence="2">
    <location>
        <position position="1"/>
    </location>
</feature>
<dbReference type="EMBL" id="JAULSY010000029">
    <property type="protein sequence ID" value="KAK0670670.1"/>
    <property type="molecule type" value="Genomic_DNA"/>
</dbReference>
<gene>
    <name evidence="2" type="ORF">QBC41DRAFT_317522</name>
</gene>
<dbReference type="Proteomes" id="UP001174997">
    <property type="component" value="Unassembled WGS sequence"/>
</dbReference>
<reference evidence="2" key="1">
    <citation type="submission" date="2023-06" db="EMBL/GenBank/DDBJ databases">
        <title>Genome-scale phylogeny and comparative genomics of the fungal order Sordariales.</title>
        <authorList>
            <consortium name="Lawrence Berkeley National Laboratory"/>
            <person name="Hensen N."/>
            <person name="Bonometti L."/>
            <person name="Westerberg I."/>
            <person name="Brannstrom I.O."/>
            <person name="Guillou S."/>
            <person name="Cros-Aarteil S."/>
            <person name="Calhoun S."/>
            <person name="Haridas S."/>
            <person name="Kuo A."/>
            <person name="Mondo S."/>
            <person name="Pangilinan J."/>
            <person name="Riley R."/>
            <person name="Labutti K."/>
            <person name="Andreopoulos B."/>
            <person name="Lipzen A."/>
            <person name="Chen C."/>
            <person name="Yanf M."/>
            <person name="Daum C."/>
            <person name="Ng V."/>
            <person name="Clum A."/>
            <person name="Steindorff A."/>
            <person name="Ohm R."/>
            <person name="Martin F."/>
            <person name="Silar P."/>
            <person name="Natvig D."/>
            <person name="Lalanne C."/>
            <person name="Gautier V."/>
            <person name="Ament-Velasquez S.L."/>
            <person name="Kruys A."/>
            <person name="Hutchinson M.I."/>
            <person name="Powell A.J."/>
            <person name="Barry K."/>
            <person name="Miller A.N."/>
            <person name="Grigoriev I.V."/>
            <person name="Debuchy R."/>
            <person name="Gladieux P."/>
            <person name="Thoren M.H."/>
            <person name="Johannesson H."/>
        </authorList>
    </citation>
    <scope>NUCLEOTIDE SEQUENCE</scope>
    <source>
        <strain evidence="2">CBS 307.81</strain>
    </source>
</reference>
<accession>A0AA39ZHI9</accession>
<dbReference type="AlphaFoldDB" id="A0AA39ZHI9"/>
<protein>
    <submittedName>
        <fullName evidence="2">Uncharacterized protein</fullName>
    </submittedName>
</protein>
<comment type="caution">
    <text evidence="2">The sequence shown here is derived from an EMBL/GenBank/DDBJ whole genome shotgun (WGS) entry which is preliminary data.</text>
</comment>
<name>A0AA39ZHI9_9PEZI</name>
<feature type="region of interest" description="Disordered" evidence="1">
    <location>
        <begin position="101"/>
        <end position="172"/>
    </location>
</feature>
<organism evidence="2 3">
    <name type="scientific">Cercophora samala</name>
    <dbReference type="NCBI Taxonomy" id="330535"/>
    <lineage>
        <taxon>Eukaryota</taxon>
        <taxon>Fungi</taxon>
        <taxon>Dikarya</taxon>
        <taxon>Ascomycota</taxon>
        <taxon>Pezizomycotina</taxon>
        <taxon>Sordariomycetes</taxon>
        <taxon>Sordariomycetidae</taxon>
        <taxon>Sordariales</taxon>
        <taxon>Lasiosphaeriaceae</taxon>
        <taxon>Cercophora</taxon>
    </lineage>
</organism>
<feature type="compositionally biased region" description="Polar residues" evidence="1">
    <location>
        <begin position="124"/>
        <end position="148"/>
    </location>
</feature>
<proteinExistence type="predicted"/>